<dbReference type="EMBL" id="UINC01000323">
    <property type="protein sequence ID" value="SUZ53288.1"/>
    <property type="molecule type" value="Genomic_DNA"/>
</dbReference>
<dbReference type="Gene3D" id="3.30.460.10">
    <property type="entry name" value="Beta Polymerase, domain 2"/>
    <property type="match status" value="1"/>
</dbReference>
<dbReference type="GO" id="GO:0017148">
    <property type="term" value="P:negative regulation of translation"/>
    <property type="evidence" value="ECO:0007669"/>
    <property type="project" value="TreeGrafter"/>
</dbReference>
<dbReference type="InterPro" id="IPR043519">
    <property type="entry name" value="NT_sf"/>
</dbReference>
<comment type="similarity">
    <text evidence="1">Belongs to the Iojap/RsfS family.</text>
</comment>
<dbReference type="AlphaFoldDB" id="A0A381NHI1"/>
<dbReference type="InterPro" id="IPR004394">
    <property type="entry name" value="Iojap/RsfS/C7orf30"/>
</dbReference>
<dbReference type="PANTHER" id="PTHR21043">
    <property type="entry name" value="IOJAP SUPERFAMILY ORTHOLOG"/>
    <property type="match status" value="1"/>
</dbReference>
<evidence type="ECO:0000256" key="1">
    <source>
        <dbReference type="ARBA" id="ARBA00010574"/>
    </source>
</evidence>
<dbReference type="Pfam" id="PF02410">
    <property type="entry name" value="RsfS"/>
    <property type="match status" value="1"/>
</dbReference>
<dbReference type="GO" id="GO:0090071">
    <property type="term" value="P:negative regulation of ribosome biogenesis"/>
    <property type="evidence" value="ECO:0007669"/>
    <property type="project" value="TreeGrafter"/>
</dbReference>
<organism evidence="2">
    <name type="scientific">marine metagenome</name>
    <dbReference type="NCBI Taxonomy" id="408172"/>
    <lineage>
        <taxon>unclassified sequences</taxon>
        <taxon>metagenomes</taxon>
        <taxon>ecological metagenomes</taxon>
    </lineage>
</organism>
<evidence type="ECO:0000313" key="2">
    <source>
        <dbReference type="EMBL" id="SUZ53288.1"/>
    </source>
</evidence>
<evidence type="ECO:0008006" key="3">
    <source>
        <dbReference type="Google" id="ProtNLM"/>
    </source>
</evidence>
<name>A0A381NHI1_9ZZZZ</name>
<dbReference type="HAMAP" id="MF_01477">
    <property type="entry name" value="Iojap_RsfS"/>
    <property type="match status" value="1"/>
</dbReference>
<dbReference type="GO" id="GO:0043023">
    <property type="term" value="F:ribosomal large subunit binding"/>
    <property type="evidence" value="ECO:0007669"/>
    <property type="project" value="TreeGrafter"/>
</dbReference>
<dbReference type="NCBIfam" id="TIGR00090">
    <property type="entry name" value="rsfS_iojap_ybeB"/>
    <property type="match status" value="1"/>
</dbReference>
<protein>
    <recommendedName>
        <fullName evidence="3">Ribosomal silencing factor RsfS</fullName>
    </recommendedName>
</protein>
<proteinExistence type="inferred from homology"/>
<sequence>MRDKKGTDVVILDFRGTEVFTDFFVVCSGQHVRQVKAIADSVAEHMRTQAIKPTHVEGYNRADWVLMDFFDFVVHIFTPETRSFYSLERLWASGKCLYVDNDKAG</sequence>
<dbReference type="SUPFAM" id="SSF81301">
    <property type="entry name" value="Nucleotidyltransferase"/>
    <property type="match status" value="1"/>
</dbReference>
<accession>A0A381NHI1</accession>
<dbReference type="PANTHER" id="PTHR21043:SF0">
    <property type="entry name" value="MITOCHONDRIAL ASSEMBLY OF RIBOSOMAL LARGE SUBUNIT PROTEIN 1"/>
    <property type="match status" value="1"/>
</dbReference>
<reference evidence="2" key="1">
    <citation type="submission" date="2018-05" db="EMBL/GenBank/DDBJ databases">
        <authorList>
            <person name="Lanie J.A."/>
            <person name="Ng W.-L."/>
            <person name="Kazmierczak K.M."/>
            <person name="Andrzejewski T.M."/>
            <person name="Davidsen T.M."/>
            <person name="Wayne K.J."/>
            <person name="Tettelin H."/>
            <person name="Glass J.I."/>
            <person name="Rusch D."/>
            <person name="Podicherti R."/>
            <person name="Tsui H.-C.T."/>
            <person name="Winkler M.E."/>
        </authorList>
    </citation>
    <scope>NUCLEOTIDE SEQUENCE</scope>
</reference>
<gene>
    <name evidence="2" type="ORF">METZ01_LOCUS6142</name>
</gene>